<dbReference type="InterPro" id="IPR015824">
    <property type="entry name" value="Phosphoglycerate_kinase_N"/>
</dbReference>
<dbReference type="PROSITE" id="PS00111">
    <property type="entry name" value="PGLYCERATE_KINASE"/>
    <property type="match status" value="1"/>
</dbReference>
<keyword evidence="4" id="KW-0547">Nucleotide-binding</keyword>
<dbReference type="GO" id="GO:0004618">
    <property type="term" value="F:phosphoglycerate kinase activity"/>
    <property type="evidence" value="ECO:0007669"/>
    <property type="project" value="UniProtKB-EC"/>
</dbReference>
<evidence type="ECO:0000256" key="8">
    <source>
        <dbReference type="RuleBase" id="RU000532"/>
    </source>
</evidence>
<dbReference type="EC" id="2.7.2.3" evidence="2 8"/>
<evidence type="ECO:0000256" key="3">
    <source>
        <dbReference type="ARBA" id="ARBA00022679"/>
    </source>
</evidence>
<dbReference type="GO" id="GO:0006094">
    <property type="term" value="P:gluconeogenesis"/>
    <property type="evidence" value="ECO:0007669"/>
    <property type="project" value="TreeGrafter"/>
</dbReference>
<comment type="caution">
    <text evidence="9">The sequence shown here is derived from an EMBL/GenBank/DDBJ whole genome shotgun (WGS) entry which is preliminary data.</text>
</comment>
<evidence type="ECO:0000256" key="4">
    <source>
        <dbReference type="ARBA" id="ARBA00022741"/>
    </source>
</evidence>
<dbReference type="GO" id="GO:0006096">
    <property type="term" value="P:glycolytic process"/>
    <property type="evidence" value="ECO:0007669"/>
    <property type="project" value="InterPro"/>
</dbReference>
<protein>
    <recommendedName>
        <fullName evidence="2 8">Phosphoglycerate kinase</fullName>
        <ecNumber evidence="2 8">2.7.2.3</ecNumber>
    </recommendedName>
</protein>
<dbReference type="GO" id="GO:0043531">
    <property type="term" value="F:ADP binding"/>
    <property type="evidence" value="ECO:0007669"/>
    <property type="project" value="TreeGrafter"/>
</dbReference>
<accession>A0A1F6X7U1</accession>
<feature type="binding site" evidence="7">
    <location>
        <position position="304"/>
    </location>
    <ligand>
        <name>ATP</name>
        <dbReference type="ChEBI" id="CHEBI:30616"/>
    </ligand>
</feature>
<dbReference type="PANTHER" id="PTHR11406:SF23">
    <property type="entry name" value="PHOSPHOGLYCERATE KINASE 1, CHLOROPLASTIC-RELATED"/>
    <property type="match status" value="1"/>
</dbReference>
<evidence type="ECO:0000256" key="5">
    <source>
        <dbReference type="ARBA" id="ARBA00022777"/>
    </source>
</evidence>
<dbReference type="AlphaFoldDB" id="A0A1F6X7U1"/>
<dbReference type="InterPro" id="IPR015911">
    <property type="entry name" value="Phosphoglycerate_kinase_CS"/>
</dbReference>
<proteinExistence type="inferred from homology"/>
<evidence type="ECO:0000256" key="2">
    <source>
        <dbReference type="ARBA" id="ARBA00013061"/>
    </source>
</evidence>
<dbReference type="InterPro" id="IPR001576">
    <property type="entry name" value="Phosphoglycerate_kinase"/>
</dbReference>
<dbReference type="SUPFAM" id="SSF53748">
    <property type="entry name" value="Phosphoglycerate kinase"/>
    <property type="match status" value="1"/>
</dbReference>
<reference evidence="9 10" key="1">
    <citation type="journal article" date="2016" name="Nat. Commun.">
        <title>Thousands of microbial genomes shed light on interconnected biogeochemical processes in an aquifer system.</title>
        <authorList>
            <person name="Anantharaman K."/>
            <person name="Brown C.T."/>
            <person name="Hug L.A."/>
            <person name="Sharon I."/>
            <person name="Castelle C.J."/>
            <person name="Probst A.J."/>
            <person name="Thomas B.C."/>
            <person name="Singh A."/>
            <person name="Wilkins M.J."/>
            <person name="Karaoz U."/>
            <person name="Brodie E.L."/>
            <person name="Williams K.H."/>
            <person name="Hubbard S.S."/>
            <person name="Banfield J.F."/>
        </authorList>
    </citation>
    <scope>NUCLEOTIDE SEQUENCE [LARGE SCALE GENOMIC DNA]</scope>
</reference>
<sequence length="371" mass="40252">MRSIESLKNISGKKVLVRVDFNVPVENDIVLDTFKIRKALPTINFLIENKAKLILISHLGKEGKTLEPVAEAFNKFVQAQFIKAVTGPKVEEAVEKMKDGEVILLENLRTEPGEQANDPSFAASLAKLADIYVNEAFPVSHREAASVVLLPKLLPAYAGIQLQNEINNLSVVFENKEHPFLFILGGAKFSTKMPLIEKYLNLADHIFVAGALSNDFLKAGGHEVGMSLTDGIDHGFEEILKNKKIIVPEDVVTLSGDKLINKMVIEIEPTDTILDIGDETIKKLEPLIKNAKLILWNGPLGKYEAGGEKGTKKVLKLIADSSAKSIIGGGDTVALISQMDLEKDFSFVSTGGGATLDFLVNGTLPGLKALG</sequence>
<dbReference type="Proteomes" id="UP000176814">
    <property type="component" value="Unassembled WGS sequence"/>
</dbReference>
<keyword evidence="5 8" id="KW-0418">Kinase</keyword>
<dbReference type="GO" id="GO:0005524">
    <property type="term" value="F:ATP binding"/>
    <property type="evidence" value="ECO:0007669"/>
    <property type="project" value="UniProtKB-KW"/>
</dbReference>
<evidence type="ECO:0000313" key="9">
    <source>
        <dbReference type="EMBL" id="OGI90244.1"/>
    </source>
</evidence>
<evidence type="ECO:0000256" key="6">
    <source>
        <dbReference type="ARBA" id="ARBA00022840"/>
    </source>
</evidence>
<evidence type="ECO:0000256" key="1">
    <source>
        <dbReference type="ARBA" id="ARBA00000642"/>
    </source>
</evidence>
<dbReference type="Pfam" id="PF00162">
    <property type="entry name" value="PGK"/>
    <property type="match status" value="1"/>
</dbReference>
<dbReference type="PRINTS" id="PR00477">
    <property type="entry name" value="PHGLYCKINASE"/>
</dbReference>
<comment type="catalytic activity">
    <reaction evidence="1 8">
        <text>(2R)-3-phosphoglycerate + ATP = (2R)-3-phospho-glyceroyl phosphate + ADP</text>
        <dbReference type="Rhea" id="RHEA:14801"/>
        <dbReference type="ChEBI" id="CHEBI:30616"/>
        <dbReference type="ChEBI" id="CHEBI:57604"/>
        <dbReference type="ChEBI" id="CHEBI:58272"/>
        <dbReference type="ChEBI" id="CHEBI:456216"/>
        <dbReference type="EC" id="2.7.2.3"/>
    </reaction>
</comment>
<name>A0A1F6X7U1_9BACT</name>
<keyword evidence="6 7" id="KW-0067">ATP-binding</keyword>
<dbReference type="GO" id="GO:0005829">
    <property type="term" value="C:cytosol"/>
    <property type="evidence" value="ECO:0007669"/>
    <property type="project" value="TreeGrafter"/>
</dbReference>
<dbReference type="PANTHER" id="PTHR11406">
    <property type="entry name" value="PHOSPHOGLYCERATE KINASE"/>
    <property type="match status" value="1"/>
</dbReference>
<dbReference type="EMBL" id="MFUW01000019">
    <property type="protein sequence ID" value="OGI90244.1"/>
    <property type="molecule type" value="Genomic_DNA"/>
</dbReference>
<evidence type="ECO:0000313" key="10">
    <source>
        <dbReference type="Proteomes" id="UP000176814"/>
    </source>
</evidence>
<feature type="binding site" evidence="7">
    <location>
        <position position="192"/>
    </location>
    <ligand>
        <name>ATP</name>
        <dbReference type="ChEBI" id="CHEBI:30616"/>
    </ligand>
</feature>
<gene>
    <name evidence="9" type="ORF">A2911_02015</name>
</gene>
<feature type="binding site" evidence="7">
    <location>
        <begin position="329"/>
        <end position="332"/>
    </location>
    <ligand>
        <name>ATP</name>
        <dbReference type="ChEBI" id="CHEBI:30616"/>
    </ligand>
</feature>
<evidence type="ECO:0000256" key="7">
    <source>
        <dbReference type="PIRSR" id="PIRSR000724-2"/>
    </source>
</evidence>
<dbReference type="Gene3D" id="3.40.50.1260">
    <property type="entry name" value="Phosphoglycerate kinase, N-terminal domain"/>
    <property type="match status" value="2"/>
</dbReference>
<organism evidence="9 10">
    <name type="scientific">Candidatus Nomurabacteria bacterium RIFCSPLOWO2_01_FULL_40_15</name>
    <dbReference type="NCBI Taxonomy" id="1801772"/>
    <lineage>
        <taxon>Bacteria</taxon>
        <taxon>Candidatus Nomuraibacteriota</taxon>
    </lineage>
</organism>
<dbReference type="InterPro" id="IPR036043">
    <property type="entry name" value="Phosphoglycerate_kinase_sf"/>
</dbReference>
<keyword evidence="3 8" id="KW-0808">Transferase</keyword>
<dbReference type="PIRSF" id="PIRSF000724">
    <property type="entry name" value="Pgk"/>
    <property type="match status" value="1"/>
</dbReference>
<comment type="similarity">
    <text evidence="8">Belongs to the phosphoglycerate kinase family.</text>
</comment>